<dbReference type="eggNOG" id="ENOG502RH8F">
    <property type="taxonomic scope" value="Eukaryota"/>
</dbReference>
<reference evidence="1 2" key="1">
    <citation type="journal article" date="2010" name="Genome Biol.">
        <title>A first genome assembly of the barley fungal pathogen Pyrenophora teres f. teres.</title>
        <authorList>
            <person name="Ellwood S.R."/>
            <person name="Liu Z."/>
            <person name="Syme R.A."/>
            <person name="Lai Z."/>
            <person name="Hane J.K."/>
            <person name="Keiper F."/>
            <person name="Moffat C.S."/>
            <person name="Oliver R.P."/>
            <person name="Friesen T.L."/>
        </authorList>
    </citation>
    <scope>NUCLEOTIDE SEQUENCE [LARGE SCALE GENOMIC DNA]</scope>
    <source>
        <strain evidence="1 2">0-1</strain>
    </source>
</reference>
<proteinExistence type="predicted"/>
<dbReference type="EMBL" id="GL533994">
    <property type="protein sequence ID" value="EFQ93119.1"/>
    <property type="molecule type" value="Genomic_DNA"/>
</dbReference>
<dbReference type="Proteomes" id="UP000001067">
    <property type="component" value="Unassembled WGS sequence"/>
</dbReference>
<evidence type="ECO:0000313" key="2">
    <source>
        <dbReference type="Proteomes" id="UP000001067"/>
    </source>
</evidence>
<keyword evidence="2" id="KW-1185">Reference proteome</keyword>
<evidence type="ECO:0000313" key="1">
    <source>
        <dbReference type="EMBL" id="EFQ93119.1"/>
    </source>
</evidence>
<accession>E3RMF7</accession>
<gene>
    <name evidence="1" type="ORF">PTT_09629</name>
</gene>
<sequence>MESDPCASDFNPTARPPVIEPTGYAGYCIHPPSYHDAHTDIQHEKDSWVNDLQQTERPFKPYPPFEFHQPYNPYQSLGHYDVSGPYHPSDSIPAPIYHVPAENYGPHKATLKFNAKAPVFTPTKFSKLSPTAPSFLLSRLAIFDPPSNDRKARLSKCKLILPNARKENIADYLSMLKNPQDGQVGRFTKETTYKFNKGLHRNDPVLAAIYSQIIALRKKDIGFFAIKLEANPVNDAPPLWPPGRNLFDAKAYHFEPKDKYGEKEMFWFTIMPHGSPPNANTIHVYENEKQKWVALGDWLRACYCFDRRLSDESRLKLRPNLGGRPGYSTQFKWWTYIGNSHRFETLPTELRTKIYEYALGGELYPLCSSSVPHLTLGLGYHHSLFQSRGNFESVLSRMHDRHIPEDRPFVYEPRVSILSLNKTIRDEALHTAWAIMRSCFVDRGLFEGAINAQPGAAKPYKYLGKIELNFTNHGYSRFFGVEMGRDHLYIGVSSSLGSRLQTLENLYDLHLRFRIPPEYPYSAWFNSMDPGVSPFGDCQRTVVDWICTFAYPFLIDKCKEGKLKVALTGAVKTDTKEKWEAIFQKKREHDQAAAMANILNKPKKELPPSCHCGEPCRRYYRSRRVGFGRYFLARDSFNPDV</sequence>
<protein>
    <submittedName>
        <fullName evidence="1">Uncharacterized protein</fullName>
    </submittedName>
</protein>
<dbReference type="AlphaFoldDB" id="E3RMF7"/>
<name>E3RMF7_PYRTT</name>
<dbReference type="STRING" id="861557.E3RMF7"/>
<organism evidence="2">
    <name type="scientific">Pyrenophora teres f. teres (strain 0-1)</name>
    <name type="common">Barley net blotch fungus</name>
    <name type="synonym">Drechslera teres f. teres</name>
    <dbReference type="NCBI Taxonomy" id="861557"/>
    <lineage>
        <taxon>Eukaryota</taxon>
        <taxon>Fungi</taxon>
        <taxon>Dikarya</taxon>
        <taxon>Ascomycota</taxon>
        <taxon>Pezizomycotina</taxon>
        <taxon>Dothideomycetes</taxon>
        <taxon>Pleosporomycetidae</taxon>
        <taxon>Pleosporales</taxon>
        <taxon>Pleosporineae</taxon>
        <taxon>Pleosporaceae</taxon>
        <taxon>Pyrenophora</taxon>
    </lineage>
</organism>
<dbReference type="KEGG" id="pte:PTT_09629"/>
<dbReference type="HOGENOM" id="CLU_430287_0_0_1"/>
<dbReference type="OrthoDB" id="3687385at2759"/>